<keyword evidence="7" id="KW-1185">Reference proteome</keyword>
<feature type="domain" description="Protein FecR C-terminal" evidence="3">
    <location>
        <begin position="265"/>
        <end position="332"/>
    </location>
</feature>
<dbReference type="InterPro" id="IPR032508">
    <property type="entry name" value="FecR_C"/>
</dbReference>
<dbReference type="GO" id="GO:0016989">
    <property type="term" value="F:sigma factor antagonist activity"/>
    <property type="evidence" value="ECO:0007669"/>
    <property type="project" value="TreeGrafter"/>
</dbReference>
<feature type="transmembrane region" description="Helical" evidence="1">
    <location>
        <begin position="84"/>
        <end position="107"/>
    </location>
</feature>
<dbReference type="FunFam" id="2.60.120.1440:FF:000001">
    <property type="entry name" value="Putative anti-sigma factor"/>
    <property type="match status" value="1"/>
</dbReference>
<evidence type="ECO:0000256" key="1">
    <source>
        <dbReference type="SAM" id="Phobius"/>
    </source>
</evidence>
<dbReference type="PANTHER" id="PTHR30273:SF2">
    <property type="entry name" value="PROTEIN FECR"/>
    <property type="match status" value="1"/>
</dbReference>
<comment type="caution">
    <text evidence="5">The sequence shown here is derived from an EMBL/GenBank/DDBJ whole genome shotgun (WGS) entry which is preliminary data.</text>
</comment>
<evidence type="ECO:0000313" key="5">
    <source>
        <dbReference type="EMBL" id="RDU48904.1"/>
    </source>
</evidence>
<dbReference type="PIRSF" id="PIRSF018266">
    <property type="entry name" value="FecR"/>
    <property type="match status" value="1"/>
</dbReference>
<keyword evidence="1" id="KW-0812">Transmembrane</keyword>
<dbReference type="Gene3D" id="3.55.50.30">
    <property type="match status" value="1"/>
</dbReference>
<evidence type="ECO:0000313" key="7">
    <source>
        <dbReference type="Proteomes" id="UP000629596"/>
    </source>
</evidence>
<accession>A0A3D8HD48</accession>
<dbReference type="InterPro" id="IPR012373">
    <property type="entry name" value="Ferrdict_sens_TM"/>
</dbReference>
<keyword evidence="1" id="KW-1133">Transmembrane helix</keyword>
<dbReference type="PANTHER" id="PTHR30273">
    <property type="entry name" value="PERIPLASMIC SIGNAL SENSOR AND SIGMA FACTOR ACTIVATOR FECR-RELATED"/>
    <property type="match status" value="1"/>
</dbReference>
<dbReference type="Proteomes" id="UP000629596">
    <property type="component" value="Unassembled WGS sequence"/>
</dbReference>
<dbReference type="RefSeq" id="WP_115499895.1">
    <property type="nucleotide sequence ID" value="NZ_JACRTI010000027.1"/>
</dbReference>
<reference evidence="4 7" key="2">
    <citation type="submission" date="2020-08" db="EMBL/GenBank/DDBJ databases">
        <title>Genome public.</title>
        <authorList>
            <person name="Liu C."/>
            <person name="Sun Q."/>
        </authorList>
    </citation>
    <scope>NUCLEOTIDE SEQUENCE [LARGE SCALE GENOMIC DNA]</scope>
    <source>
        <strain evidence="4 7">426_9</strain>
    </source>
</reference>
<name>A0A3D8HD48_9BACT</name>
<dbReference type="EMBL" id="JACRTI010000027">
    <property type="protein sequence ID" value="MBC8602391.1"/>
    <property type="molecule type" value="Genomic_DNA"/>
</dbReference>
<evidence type="ECO:0000259" key="2">
    <source>
        <dbReference type="Pfam" id="PF04773"/>
    </source>
</evidence>
<protein>
    <submittedName>
        <fullName evidence="5">FecR family protein</fullName>
    </submittedName>
</protein>
<feature type="domain" description="FecR protein" evidence="2">
    <location>
        <begin position="124"/>
        <end position="218"/>
    </location>
</feature>
<evidence type="ECO:0000259" key="3">
    <source>
        <dbReference type="Pfam" id="PF16344"/>
    </source>
</evidence>
<dbReference type="EMBL" id="QREV01000027">
    <property type="protein sequence ID" value="RDU48904.1"/>
    <property type="molecule type" value="Genomic_DNA"/>
</dbReference>
<reference evidence="5 6" key="1">
    <citation type="submission" date="2018-07" db="EMBL/GenBank/DDBJ databases">
        <title>Parabacteroides acidifaciens nov. sp., isolated from human feces.</title>
        <authorList>
            <person name="Wang Y.J."/>
        </authorList>
    </citation>
    <scope>NUCLEOTIDE SEQUENCE [LARGE SCALE GENOMIC DNA]</scope>
    <source>
        <strain evidence="5 6">426-9</strain>
    </source>
</reference>
<evidence type="ECO:0000313" key="4">
    <source>
        <dbReference type="EMBL" id="MBC8602391.1"/>
    </source>
</evidence>
<sequence length="336" mass="38959">MENQYLRLDELINGYFENDLSIDEEKELADLLVSDREMQSYFEDRAHSNAQMLIPRFESNKDKNYKIICTYIHSHKKEMIKRRFFLALKIAAMVLFLLSVSFSSYLIKRDVDRTKVANAQYYRMEVPLGSQTKIILPDSTVVCLNSGSVLEYKPSFTMEKERGIYLSGEAYLEVFKDPFRPFVVHTDCLNVKVLGTKFNISAYQDDETVEVSLLEGKINVFFSLETTGNYCLSPNENLIYDKRSKQTRVEKANAQISAAWTLGKLSFVIAPLPAILKDLERIYNVRFEVHSTFVEKEIFTGSITTKLSIDDILKYIDVDNKYVWFHDGNKIVLRDK</sequence>
<dbReference type="Pfam" id="PF16344">
    <property type="entry name" value="FecR_C"/>
    <property type="match status" value="1"/>
</dbReference>
<organism evidence="5 6">
    <name type="scientific">Parabacteroides acidifaciens</name>
    <dbReference type="NCBI Taxonomy" id="2290935"/>
    <lineage>
        <taxon>Bacteria</taxon>
        <taxon>Pseudomonadati</taxon>
        <taxon>Bacteroidota</taxon>
        <taxon>Bacteroidia</taxon>
        <taxon>Bacteroidales</taxon>
        <taxon>Tannerellaceae</taxon>
        <taxon>Parabacteroides</taxon>
    </lineage>
</organism>
<evidence type="ECO:0000313" key="6">
    <source>
        <dbReference type="Proteomes" id="UP000256321"/>
    </source>
</evidence>
<dbReference type="Pfam" id="PF04773">
    <property type="entry name" value="FecR"/>
    <property type="match status" value="1"/>
</dbReference>
<dbReference type="Proteomes" id="UP000256321">
    <property type="component" value="Unassembled WGS sequence"/>
</dbReference>
<dbReference type="Gene3D" id="2.60.120.1440">
    <property type="match status" value="1"/>
</dbReference>
<proteinExistence type="predicted"/>
<dbReference type="InterPro" id="IPR006860">
    <property type="entry name" value="FecR"/>
</dbReference>
<dbReference type="AlphaFoldDB" id="A0A3D8HD48"/>
<keyword evidence="1" id="KW-0472">Membrane</keyword>
<gene>
    <name evidence="5" type="ORF">DWU89_12090</name>
    <name evidence="4" type="ORF">H8784_11785</name>
</gene>